<protein>
    <submittedName>
        <fullName evidence="3">DUF2339 domain-containing protein</fullName>
    </submittedName>
</protein>
<feature type="compositionally biased region" description="Basic and acidic residues" evidence="1">
    <location>
        <begin position="28"/>
        <end position="42"/>
    </location>
</feature>
<feature type="region of interest" description="Disordered" evidence="1">
    <location>
        <begin position="28"/>
        <end position="56"/>
    </location>
</feature>
<accession>A0A396SHT1</accession>
<dbReference type="InterPro" id="IPR019286">
    <property type="entry name" value="DUF2339_TM"/>
</dbReference>
<feature type="transmembrane region" description="Helical" evidence="2">
    <location>
        <begin position="665"/>
        <end position="683"/>
    </location>
</feature>
<feature type="transmembrane region" description="Helical" evidence="2">
    <location>
        <begin position="368"/>
        <end position="390"/>
    </location>
</feature>
<sequence length="718" mass="82005">MNHDTEERIAKLEKEVLSLRMELNELKGIKTDQAKESSKDDVEPNNPRPILQTEETENHLVNLNKKALSSQKKNPIVAPISSSTAQVQNEKKHRSLEEMILWLLPKVFMLILVLGVLWGLKVISDIGVLTNSVKILLAYILSLGLIAVAVFMDRRKPESSRIFTVVLYGGAFIVGILTTAAGAILYDVLNLSIALILAFCYIAYGMLICYVKKNQVLSIFVVFTSLLLPYLLEYMDFNGAVIVFYVLIVFCSMQLIFLKHHQSIAMYCSYFFSTIALFVIWNLNRDGEWLYLLSFILLNTVLLAVWWRLYKPFSKRRTIHEGLLFSLSLVTIIMINQVADAASIPLLAMTFIYAAAAALAYKQSSSRILDIMATLSLLTVMNIVVALELGDSLEQLLLPFTAFLGLLLSLKLNAYLMKVIYSLIFGFNILIHLLSYNVEPFWSAAHLNYVLIFVYLLILFIQLKRFYPKTHQEKEDVMISFANDFFPIVITVYFFIYIAKIDLAYLSNNHYPYITLLLLAIAMTGSLFIAERFIGRFLRWMLLFAFALGYFYLLPTHYVEGLDVWLNLFVRLLYVLIIIAIIGDLYMKGYIYKSWISKTKIDIDGTMAAGIFFAMVLGYSILEQFKYDYMSYSLAVITLKTLLLFMTATISLWISSTGQYRNVRILGFILIPIAMMKLIFFDLDSLDLVVRAILFMVIGGIGLFLSNRLLSRKAEDKE</sequence>
<dbReference type="Pfam" id="PF10101">
    <property type="entry name" value="DUF2339"/>
    <property type="match status" value="1"/>
</dbReference>
<comment type="caution">
    <text evidence="3">The sequence shown here is derived from an EMBL/GenBank/DDBJ whole genome shotgun (WGS) entry which is preliminary data.</text>
</comment>
<feature type="transmembrane region" description="Helical" evidence="2">
    <location>
        <begin position="322"/>
        <end position="338"/>
    </location>
</feature>
<keyword evidence="2" id="KW-0472">Membrane</keyword>
<feature type="transmembrane region" description="Helical" evidence="2">
    <location>
        <begin position="344"/>
        <end position="361"/>
    </location>
</feature>
<feature type="transmembrane region" description="Helical" evidence="2">
    <location>
        <begin position="689"/>
        <end position="710"/>
    </location>
</feature>
<keyword evidence="2" id="KW-0812">Transmembrane</keyword>
<feature type="transmembrane region" description="Helical" evidence="2">
    <location>
        <begin position="100"/>
        <end position="120"/>
    </location>
</feature>
<feature type="transmembrane region" description="Helical" evidence="2">
    <location>
        <begin position="163"/>
        <end position="185"/>
    </location>
</feature>
<feature type="transmembrane region" description="Helical" evidence="2">
    <location>
        <begin position="511"/>
        <end position="530"/>
    </location>
</feature>
<reference evidence="3 4" key="1">
    <citation type="submission" date="2018-08" db="EMBL/GenBank/DDBJ databases">
        <title>Lysinibacillus sp. YLB-03 draft genome sequence.</title>
        <authorList>
            <person name="Yu L."/>
        </authorList>
    </citation>
    <scope>NUCLEOTIDE SEQUENCE [LARGE SCALE GENOMIC DNA]</scope>
    <source>
        <strain evidence="3 4">YLB-03</strain>
    </source>
</reference>
<dbReference type="PANTHER" id="PTHR38434:SF1">
    <property type="entry name" value="BLL2549 PROTEIN"/>
    <property type="match status" value="1"/>
</dbReference>
<proteinExistence type="predicted"/>
<name>A0A396SHT1_9BACL</name>
<feature type="transmembrane region" description="Helical" evidence="2">
    <location>
        <begin position="216"/>
        <end position="232"/>
    </location>
</feature>
<organism evidence="3 4">
    <name type="scientific">Ureibacillus yapensis</name>
    <dbReference type="NCBI Taxonomy" id="2304605"/>
    <lineage>
        <taxon>Bacteria</taxon>
        <taxon>Bacillati</taxon>
        <taxon>Bacillota</taxon>
        <taxon>Bacilli</taxon>
        <taxon>Bacillales</taxon>
        <taxon>Caryophanaceae</taxon>
        <taxon>Ureibacillus</taxon>
    </lineage>
</organism>
<feature type="transmembrane region" description="Helical" evidence="2">
    <location>
        <begin position="441"/>
        <end position="461"/>
    </location>
</feature>
<evidence type="ECO:0000256" key="1">
    <source>
        <dbReference type="SAM" id="MobiDB-lite"/>
    </source>
</evidence>
<evidence type="ECO:0000313" key="4">
    <source>
        <dbReference type="Proteomes" id="UP000265692"/>
    </source>
</evidence>
<evidence type="ECO:0000313" key="3">
    <source>
        <dbReference type="EMBL" id="RHW38275.1"/>
    </source>
</evidence>
<dbReference type="AlphaFoldDB" id="A0A396SHT1"/>
<feature type="transmembrane region" description="Helical" evidence="2">
    <location>
        <begin position="419"/>
        <end position="435"/>
    </location>
</feature>
<dbReference type="PANTHER" id="PTHR38434">
    <property type="entry name" value="BLL2549 PROTEIN"/>
    <property type="match status" value="1"/>
</dbReference>
<feature type="transmembrane region" description="Helical" evidence="2">
    <location>
        <begin position="132"/>
        <end position="151"/>
    </location>
</feature>
<keyword evidence="4" id="KW-1185">Reference proteome</keyword>
<feature type="transmembrane region" description="Helical" evidence="2">
    <location>
        <begin position="289"/>
        <end position="310"/>
    </location>
</feature>
<feature type="transmembrane region" description="Helical" evidence="2">
    <location>
        <begin position="191"/>
        <end position="211"/>
    </location>
</feature>
<feature type="transmembrane region" description="Helical" evidence="2">
    <location>
        <begin position="603"/>
        <end position="622"/>
    </location>
</feature>
<feature type="transmembrane region" description="Helical" evidence="2">
    <location>
        <begin position="238"/>
        <end position="257"/>
    </location>
</feature>
<feature type="transmembrane region" description="Helical" evidence="2">
    <location>
        <begin position="396"/>
        <end position="412"/>
    </location>
</feature>
<feature type="transmembrane region" description="Helical" evidence="2">
    <location>
        <begin position="634"/>
        <end position="653"/>
    </location>
</feature>
<dbReference type="EMBL" id="QWEI01000002">
    <property type="protein sequence ID" value="RHW38275.1"/>
    <property type="molecule type" value="Genomic_DNA"/>
</dbReference>
<gene>
    <name evidence="3" type="ORF">D1B33_05145</name>
</gene>
<keyword evidence="2" id="KW-1133">Transmembrane helix</keyword>
<feature type="transmembrane region" description="Helical" evidence="2">
    <location>
        <begin position="481"/>
        <end position="499"/>
    </location>
</feature>
<feature type="transmembrane region" description="Helical" evidence="2">
    <location>
        <begin position="264"/>
        <end position="283"/>
    </location>
</feature>
<feature type="transmembrane region" description="Helical" evidence="2">
    <location>
        <begin position="537"/>
        <end position="558"/>
    </location>
</feature>
<dbReference type="OrthoDB" id="1805246at2"/>
<evidence type="ECO:0000256" key="2">
    <source>
        <dbReference type="SAM" id="Phobius"/>
    </source>
</evidence>
<dbReference type="Proteomes" id="UP000265692">
    <property type="component" value="Unassembled WGS sequence"/>
</dbReference>
<dbReference type="RefSeq" id="WP_118875310.1">
    <property type="nucleotide sequence ID" value="NZ_QWEI01000002.1"/>
</dbReference>
<feature type="transmembrane region" description="Helical" evidence="2">
    <location>
        <begin position="564"/>
        <end position="582"/>
    </location>
</feature>